<name>A0ABS4K9I6_9CLOT</name>
<sequence>MVVQSYEENQNSKELMIKILNYFALKDTIKEIEEEMRLIEDNVIDVFGNGRSKKLGDFVIKLESKTSYKVDDEVLKRKYPEIYKRVCKKEVIRALEIEEEYYGYL</sequence>
<protein>
    <submittedName>
        <fullName evidence="1">Phage-related endonuclease</fullName>
    </submittedName>
</protein>
<accession>A0ABS4K9I6</accession>
<evidence type="ECO:0000313" key="2">
    <source>
        <dbReference type="Proteomes" id="UP001519308"/>
    </source>
</evidence>
<dbReference type="RefSeq" id="WP_021285684.1">
    <property type="nucleotide sequence ID" value="NZ_JAGGLL010000073.1"/>
</dbReference>
<keyword evidence="1" id="KW-0540">Nuclease</keyword>
<comment type="caution">
    <text evidence="1">The sequence shown here is derived from an EMBL/GenBank/DDBJ whole genome shotgun (WGS) entry which is preliminary data.</text>
</comment>
<keyword evidence="1" id="KW-0255">Endonuclease</keyword>
<organism evidence="1 2">
    <name type="scientific">Clostridium punense</name>
    <dbReference type="NCBI Taxonomy" id="1054297"/>
    <lineage>
        <taxon>Bacteria</taxon>
        <taxon>Bacillati</taxon>
        <taxon>Bacillota</taxon>
        <taxon>Clostridia</taxon>
        <taxon>Eubacteriales</taxon>
        <taxon>Clostridiaceae</taxon>
        <taxon>Clostridium</taxon>
    </lineage>
</organism>
<evidence type="ECO:0000313" key="1">
    <source>
        <dbReference type="EMBL" id="MBP2024429.1"/>
    </source>
</evidence>
<gene>
    <name evidence="1" type="ORF">J2Z44_004298</name>
</gene>
<keyword evidence="1" id="KW-0378">Hydrolase</keyword>
<reference evidence="1 2" key="1">
    <citation type="submission" date="2021-03" db="EMBL/GenBank/DDBJ databases">
        <title>Genomic Encyclopedia of Type Strains, Phase IV (KMG-IV): sequencing the most valuable type-strain genomes for metagenomic binning, comparative biology and taxonomic classification.</title>
        <authorList>
            <person name="Goeker M."/>
        </authorList>
    </citation>
    <scope>NUCLEOTIDE SEQUENCE [LARGE SCALE GENOMIC DNA]</scope>
    <source>
        <strain evidence="1 2">DSM 28650</strain>
    </source>
</reference>
<dbReference type="EMBL" id="JAGGLL010000073">
    <property type="protein sequence ID" value="MBP2024429.1"/>
    <property type="molecule type" value="Genomic_DNA"/>
</dbReference>
<dbReference type="GO" id="GO:0004519">
    <property type="term" value="F:endonuclease activity"/>
    <property type="evidence" value="ECO:0007669"/>
    <property type="project" value="UniProtKB-KW"/>
</dbReference>
<dbReference type="Proteomes" id="UP001519308">
    <property type="component" value="Unassembled WGS sequence"/>
</dbReference>
<keyword evidence="2" id="KW-1185">Reference proteome</keyword>
<proteinExistence type="predicted"/>